<dbReference type="AlphaFoldDB" id="U6KL80"/>
<proteinExistence type="predicted"/>
<sequence length="90" mass="9469">MPPEALLRARAAFCGVDQWTPSGTAAFGEEGRDGSSSRSSNSNSSSSSSSSHESLNKMDIEEDEPFWDGGDTDEETKQLNPPAAAATTTN</sequence>
<evidence type="ECO:0000256" key="1">
    <source>
        <dbReference type="SAM" id="MobiDB-lite"/>
    </source>
</evidence>
<feature type="region of interest" description="Disordered" evidence="1">
    <location>
        <begin position="19"/>
        <end position="90"/>
    </location>
</feature>
<feature type="compositionally biased region" description="Acidic residues" evidence="1">
    <location>
        <begin position="60"/>
        <end position="74"/>
    </location>
</feature>
<reference evidence="2" key="2">
    <citation type="submission" date="2013-10" db="EMBL/GenBank/DDBJ databases">
        <authorList>
            <person name="Aslett M."/>
        </authorList>
    </citation>
    <scope>NUCLEOTIDE SEQUENCE [LARGE SCALE GENOMIC DNA]</scope>
    <source>
        <strain evidence="2">Houghton</strain>
    </source>
</reference>
<dbReference type="Proteomes" id="UP000030747">
    <property type="component" value="Unassembled WGS sequence"/>
</dbReference>
<dbReference type="VEuPathDB" id="ToxoDB:ETH2_1592100"/>
<evidence type="ECO:0000313" key="3">
    <source>
        <dbReference type="Proteomes" id="UP000030747"/>
    </source>
</evidence>
<protein>
    <submittedName>
        <fullName evidence="2">Uncharacterized protein</fullName>
    </submittedName>
</protein>
<gene>
    <name evidence="2" type="ORF">ETH_00036555</name>
</gene>
<dbReference type="OrthoDB" id="354885at2759"/>
<feature type="compositionally biased region" description="Low complexity" evidence="1">
    <location>
        <begin position="36"/>
        <end position="51"/>
    </location>
</feature>
<keyword evidence="3" id="KW-1185">Reference proteome</keyword>
<dbReference type="GeneID" id="25256352"/>
<dbReference type="VEuPathDB" id="ToxoDB:ETH_00036555"/>
<evidence type="ECO:0000313" key="2">
    <source>
        <dbReference type="EMBL" id="CDJ38862.1"/>
    </source>
</evidence>
<reference evidence="2" key="1">
    <citation type="submission" date="2013-10" db="EMBL/GenBank/DDBJ databases">
        <title>Genomic analysis of the causative agents of coccidiosis in chickens.</title>
        <authorList>
            <person name="Reid A.J."/>
            <person name="Blake D."/>
            <person name="Billington K."/>
            <person name="Browne H."/>
            <person name="Dunn M."/>
            <person name="Hung S."/>
            <person name="Kawahara F."/>
            <person name="Miranda-Saavedra D."/>
            <person name="Mourier T."/>
            <person name="Nagra H."/>
            <person name="Otto T.D."/>
            <person name="Rawlings N."/>
            <person name="Sanchez A."/>
            <person name="Sanders M."/>
            <person name="Subramaniam C."/>
            <person name="Tay Y."/>
            <person name="Dear P."/>
            <person name="Doerig C."/>
            <person name="Gruber A."/>
            <person name="Parkinson J."/>
            <person name="Shirley M."/>
            <person name="Wan K.L."/>
            <person name="Berriman M."/>
            <person name="Tomley F."/>
            <person name="Pain A."/>
        </authorList>
    </citation>
    <scope>NUCLEOTIDE SEQUENCE [LARGE SCALE GENOMIC DNA]</scope>
    <source>
        <strain evidence="2">Houghton</strain>
    </source>
</reference>
<name>U6KL80_EIMTE</name>
<organism evidence="2 3">
    <name type="scientific">Eimeria tenella</name>
    <name type="common">Coccidian parasite</name>
    <dbReference type="NCBI Taxonomy" id="5802"/>
    <lineage>
        <taxon>Eukaryota</taxon>
        <taxon>Sar</taxon>
        <taxon>Alveolata</taxon>
        <taxon>Apicomplexa</taxon>
        <taxon>Conoidasida</taxon>
        <taxon>Coccidia</taxon>
        <taxon>Eucoccidiorida</taxon>
        <taxon>Eimeriorina</taxon>
        <taxon>Eimeriidae</taxon>
        <taxon>Eimeria</taxon>
    </lineage>
</organism>
<dbReference type="EMBL" id="HG674113">
    <property type="protein sequence ID" value="CDJ38862.1"/>
    <property type="molecule type" value="Genomic_DNA"/>
</dbReference>
<dbReference type="RefSeq" id="XP_013229617.1">
    <property type="nucleotide sequence ID" value="XM_013374163.1"/>
</dbReference>
<accession>U6KL80</accession>